<keyword evidence="5" id="KW-1185">Reference proteome</keyword>
<evidence type="ECO:0000256" key="3">
    <source>
        <dbReference type="ARBA" id="ARBA00023235"/>
    </source>
</evidence>
<keyword evidence="1" id="KW-0479">Metal-binding</keyword>
<keyword evidence="3" id="KW-0413">Isomerase</keyword>
<protein>
    <submittedName>
        <fullName evidence="4">Uncharacterized protein</fullName>
    </submittedName>
</protein>
<evidence type="ECO:0000256" key="2">
    <source>
        <dbReference type="ARBA" id="ARBA00022842"/>
    </source>
</evidence>
<dbReference type="EMBL" id="CP148066">
    <property type="protein sequence ID" value="WXL28506.1"/>
    <property type="molecule type" value="Genomic_DNA"/>
</dbReference>
<gene>
    <name evidence="4" type="ORF">WG616_00520</name>
</gene>
<reference evidence="4" key="1">
    <citation type="submission" date="2024-03" db="EMBL/GenBank/DDBJ databases">
        <title>Complete genome sequence of Mycoplasma gypis type strain B1/T1.</title>
        <authorList>
            <person name="Spergser J."/>
        </authorList>
    </citation>
    <scope>NUCLEOTIDE SEQUENCE [LARGE SCALE GENOMIC DNA]</scope>
    <source>
        <strain evidence="4">B1/T1</strain>
    </source>
</reference>
<accession>A0ABZ2RUT4</accession>
<evidence type="ECO:0000256" key="1">
    <source>
        <dbReference type="ARBA" id="ARBA00022723"/>
    </source>
</evidence>
<dbReference type="RefSeq" id="WP_205498732.1">
    <property type="nucleotide sequence ID" value="NZ_CP148066.1"/>
</dbReference>
<evidence type="ECO:0000313" key="5">
    <source>
        <dbReference type="Proteomes" id="UP001460679"/>
    </source>
</evidence>
<sequence length="559" mass="67192">MKKDFNSWLDFFAKNKKALFEIKKHRTDTIDSEFFQDIKLNEGTFVAEVGYGFNKFNEATVRGIAQAYVFYLKTLHKNLHEVKVLIATDGSSKEFNNFMIQFGEVLMASNIKVYLFERNVNVTNDFCFFALQKVEEIDNLIYFSNFSRSHEQKALYIYENKVKRLPSQKIDTIYNLYLNDVNIFFTRTLSDDFNYLKIDMLVYEYVDEILKLQVRSFDNKKLKVSVVSNPSTNYFVQKILGKMDYSYRFIKKNNHSVNKKLFFKKFAFIHSHDKTQNYIFEFTEEGKNLVVYEKTFGSFYKRIDNNDLFMAYLEFIGKEMKMNQKNLRYENIFLSLFSRNNLFKLDEKYFKNMTKRIFLSDRDYRIEKSYFMNIDEDGRLFVKKPYMIQNNGLMSFVIILEMLNYFNTQKKTFSQVKRDLDKLYGNEKLDIYHYPISRQHLKEFLEIIQNLKQISGRFVNNNEPMTTYRSFESQYVYKIYFDNNEWLGIKFDKINDEIVVYNLVKKQKHDVKNVRKFIKNLIKNLDKQTKSSKAMILKSKFLANQDHQNSSEDLNLEEE</sequence>
<dbReference type="PANTHER" id="PTHR45745">
    <property type="entry name" value="PHOSPHOMANNOMUTASE 45A"/>
    <property type="match status" value="1"/>
</dbReference>
<dbReference type="Proteomes" id="UP001460679">
    <property type="component" value="Chromosome"/>
</dbReference>
<proteinExistence type="predicted"/>
<organism evidence="4 5">
    <name type="scientific">[Mycoplasma] gypis</name>
    <dbReference type="NCBI Taxonomy" id="92404"/>
    <lineage>
        <taxon>Bacteria</taxon>
        <taxon>Bacillati</taxon>
        <taxon>Mycoplasmatota</taxon>
        <taxon>Mycoplasmoidales</taxon>
        <taxon>Metamycoplasmataceae</taxon>
        <taxon>Metamycoplasma</taxon>
    </lineage>
</organism>
<keyword evidence="2" id="KW-0460">Magnesium</keyword>
<dbReference type="PANTHER" id="PTHR45745:SF1">
    <property type="entry name" value="PHOSPHOGLUCOMUTASE 2B-RELATED"/>
    <property type="match status" value="1"/>
</dbReference>
<name>A0ABZ2RUT4_9BACT</name>
<evidence type="ECO:0000313" key="4">
    <source>
        <dbReference type="EMBL" id="WXL28506.1"/>
    </source>
</evidence>